<name>A0A061RTR6_9CHLO</name>
<organism evidence="2">
    <name type="scientific">Tetraselmis sp. GSL018</name>
    <dbReference type="NCBI Taxonomy" id="582737"/>
    <lineage>
        <taxon>Eukaryota</taxon>
        <taxon>Viridiplantae</taxon>
        <taxon>Chlorophyta</taxon>
        <taxon>core chlorophytes</taxon>
        <taxon>Chlorodendrophyceae</taxon>
        <taxon>Chlorodendrales</taxon>
        <taxon>Chlorodendraceae</taxon>
        <taxon>Tetraselmis</taxon>
    </lineage>
</organism>
<evidence type="ECO:0000256" key="1">
    <source>
        <dbReference type="SAM" id="MobiDB-lite"/>
    </source>
</evidence>
<sequence>MQGICDFERQRLELIERNKARMKELNLQFMSVPNLLATKTKKHCVKELVSKKQPTQGPRRLSARLHSGDSPATGEATTTAPDTRGTDSLLSD</sequence>
<feature type="region of interest" description="Disordered" evidence="1">
    <location>
        <begin position="48"/>
        <end position="92"/>
    </location>
</feature>
<reference evidence="2" key="1">
    <citation type="submission" date="2014-05" db="EMBL/GenBank/DDBJ databases">
        <title>The transcriptome of the halophilic microalga Tetraselmis sp. GSL018 isolated from the Great Salt Lake, Utah.</title>
        <authorList>
            <person name="Jinkerson R.E."/>
            <person name="D'Adamo S."/>
            <person name="Posewitz M.C."/>
        </authorList>
    </citation>
    <scope>NUCLEOTIDE SEQUENCE</scope>
    <source>
        <strain evidence="2">GSL018</strain>
    </source>
</reference>
<accession>A0A061RTR6</accession>
<dbReference type="EMBL" id="GBEZ01011722">
    <property type="protein sequence ID" value="JAC74090.1"/>
    <property type="molecule type" value="Transcribed_RNA"/>
</dbReference>
<gene>
    <name evidence="2" type="ORF">TSPGSL018_26921</name>
</gene>
<proteinExistence type="predicted"/>
<protein>
    <submittedName>
        <fullName evidence="2">Uncharacterized protein</fullName>
    </submittedName>
</protein>
<feature type="compositionally biased region" description="Polar residues" evidence="1">
    <location>
        <begin position="75"/>
        <end position="92"/>
    </location>
</feature>
<feature type="non-terminal residue" evidence="2">
    <location>
        <position position="92"/>
    </location>
</feature>
<dbReference type="AlphaFoldDB" id="A0A061RTR6"/>
<evidence type="ECO:0000313" key="2">
    <source>
        <dbReference type="EMBL" id="JAC74090.1"/>
    </source>
</evidence>